<dbReference type="PROSITE" id="PS51800">
    <property type="entry name" value="ZF_CHHC_U11_48K"/>
    <property type="match status" value="1"/>
</dbReference>
<organism evidence="5 6">
    <name type="scientific">Dendroctonus ponderosae</name>
    <name type="common">Mountain pine beetle</name>
    <dbReference type="NCBI Taxonomy" id="77166"/>
    <lineage>
        <taxon>Eukaryota</taxon>
        <taxon>Metazoa</taxon>
        <taxon>Ecdysozoa</taxon>
        <taxon>Arthropoda</taxon>
        <taxon>Hexapoda</taxon>
        <taxon>Insecta</taxon>
        <taxon>Pterygota</taxon>
        <taxon>Neoptera</taxon>
        <taxon>Endopterygota</taxon>
        <taxon>Coleoptera</taxon>
        <taxon>Polyphaga</taxon>
        <taxon>Cucujiformia</taxon>
        <taxon>Curculionidae</taxon>
        <taxon>Scolytinae</taxon>
        <taxon>Dendroctonus</taxon>
    </lineage>
</organism>
<dbReference type="RefSeq" id="XP_019754143.1">
    <property type="nucleotide sequence ID" value="XM_019898584.2"/>
</dbReference>
<feature type="domain" description="CHHC U11-48K-type" evidence="4">
    <location>
        <begin position="5"/>
        <end position="32"/>
    </location>
</feature>
<dbReference type="GO" id="GO:0008270">
    <property type="term" value="F:zinc ion binding"/>
    <property type="evidence" value="ECO:0007669"/>
    <property type="project" value="UniProtKB-KW"/>
</dbReference>
<reference evidence="6" key="1">
    <citation type="journal article" date="2013" name="Genome Biol.">
        <title>Draft genome of the mountain pine beetle, Dendroctonus ponderosae Hopkins, a major forest pest.</title>
        <authorList>
            <person name="Keeling C.I."/>
            <person name="Yuen M.M."/>
            <person name="Liao N.Y."/>
            <person name="Docking T.R."/>
            <person name="Chan S.K."/>
            <person name="Taylor G.A."/>
            <person name="Palmquist D.L."/>
            <person name="Jackman S.D."/>
            <person name="Nguyen A."/>
            <person name="Li M."/>
            <person name="Henderson H."/>
            <person name="Janes J.K."/>
            <person name="Zhao Y."/>
            <person name="Pandoh P."/>
            <person name="Moore R."/>
            <person name="Sperling F.A."/>
            <person name="Huber D.P."/>
            <person name="Birol I."/>
            <person name="Jones S.J."/>
            <person name="Bohlmann J."/>
        </authorList>
    </citation>
    <scope>NUCLEOTIDE SEQUENCE</scope>
</reference>
<accession>A0AAR5NYX8</accession>
<dbReference type="GeneID" id="109533297"/>
<keyword evidence="2" id="KW-0863">Zinc-finger</keyword>
<evidence type="ECO:0000256" key="3">
    <source>
        <dbReference type="ARBA" id="ARBA00022833"/>
    </source>
</evidence>
<keyword evidence="6" id="KW-1185">Reference proteome</keyword>
<name>A0AAR5NYX8_DENPD</name>
<dbReference type="SUPFAM" id="SSF57667">
    <property type="entry name" value="beta-beta-alpha zinc fingers"/>
    <property type="match status" value="1"/>
</dbReference>
<dbReference type="Proteomes" id="UP000019118">
    <property type="component" value="Unassembled WGS sequence"/>
</dbReference>
<evidence type="ECO:0000313" key="5">
    <source>
        <dbReference type="EnsemblMetazoa" id="XP_019754143.1"/>
    </source>
</evidence>
<dbReference type="InterPro" id="IPR036236">
    <property type="entry name" value="Znf_C2H2_sf"/>
</dbReference>
<dbReference type="InterPro" id="IPR022776">
    <property type="entry name" value="TRM13/UPF0224_CHHC_Znf_dom"/>
</dbReference>
<evidence type="ECO:0000256" key="2">
    <source>
        <dbReference type="ARBA" id="ARBA00022771"/>
    </source>
</evidence>
<dbReference type="EnsemblMetazoa" id="XM_019898584.1">
    <property type="protein sequence ID" value="XP_019754143.1"/>
    <property type="gene ID" value="LOC109533297"/>
</dbReference>
<keyword evidence="3" id="KW-0862">Zinc</keyword>
<proteinExistence type="predicted"/>
<dbReference type="AlphaFoldDB" id="A0AAR5NYX8"/>
<evidence type="ECO:0000259" key="4">
    <source>
        <dbReference type="PROSITE" id="PS51800"/>
    </source>
</evidence>
<dbReference type="PANTHER" id="PTHR21402">
    <property type="entry name" value="GAMETOCYTE SPECIFIC FACTOR 1-RELATED"/>
    <property type="match status" value="1"/>
</dbReference>
<dbReference type="InterPro" id="IPR051591">
    <property type="entry name" value="UPF0224_FAM112_RNA_Proc"/>
</dbReference>
<protein>
    <recommendedName>
        <fullName evidence="4">CHHC U11-48K-type domain-containing protein</fullName>
    </recommendedName>
</protein>
<evidence type="ECO:0000313" key="6">
    <source>
        <dbReference type="Proteomes" id="UP000019118"/>
    </source>
</evidence>
<keyword evidence="1" id="KW-0479">Metal-binding</keyword>
<evidence type="ECO:0000256" key="1">
    <source>
        <dbReference type="ARBA" id="ARBA00022723"/>
    </source>
</evidence>
<sequence>MATEMARCPFNKQHVMATTVLQRHIVKCMKNYPGWLVCPYNAMHQFPDTDTLTQHMLICPFKETVATLAQREYDNDRRKALAHAPVHIEGIREINLSEEDWDEEYL</sequence>
<reference evidence="5" key="2">
    <citation type="submission" date="2024-08" db="UniProtKB">
        <authorList>
            <consortium name="EnsemblMetazoa"/>
        </authorList>
    </citation>
    <scope>IDENTIFICATION</scope>
</reference>
<dbReference type="KEGG" id="dpa:109533297"/>